<dbReference type="Proteomes" id="UP001453229">
    <property type="component" value="Chromosome"/>
</dbReference>
<dbReference type="PROSITE" id="PS51257">
    <property type="entry name" value="PROKAR_LIPOPROTEIN"/>
    <property type="match status" value="1"/>
</dbReference>
<keyword evidence="1" id="KW-0732">Signal</keyword>
<evidence type="ECO:0000313" key="3">
    <source>
        <dbReference type="EMBL" id="XAD55966.1"/>
    </source>
</evidence>
<feature type="signal peptide" evidence="1">
    <location>
        <begin position="1"/>
        <end position="26"/>
    </location>
</feature>
<dbReference type="Pfam" id="PF20033">
    <property type="entry name" value="DUF6438"/>
    <property type="match status" value="1"/>
</dbReference>
<name>A0ABZ3CY56_9GAMM</name>
<evidence type="ECO:0000256" key="1">
    <source>
        <dbReference type="SAM" id="SignalP"/>
    </source>
</evidence>
<protein>
    <submittedName>
        <fullName evidence="3">DUF6438 domain-containing protein</fullName>
    </submittedName>
</protein>
<organism evidence="3 4">
    <name type="scientific">Salinicola lusitanus</name>
    <dbReference type="NCBI Taxonomy" id="1949085"/>
    <lineage>
        <taxon>Bacteria</taxon>
        <taxon>Pseudomonadati</taxon>
        <taxon>Pseudomonadota</taxon>
        <taxon>Gammaproteobacteria</taxon>
        <taxon>Oceanospirillales</taxon>
        <taxon>Halomonadaceae</taxon>
        <taxon>Salinicola</taxon>
    </lineage>
</organism>
<keyword evidence="4" id="KW-1185">Reference proteome</keyword>
<accession>A0ABZ3CY56</accession>
<evidence type="ECO:0000259" key="2">
    <source>
        <dbReference type="Pfam" id="PF20033"/>
    </source>
</evidence>
<dbReference type="InterPro" id="IPR045497">
    <property type="entry name" value="DUF6438"/>
</dbReference>
<sequence>MRWKIRCFVAALGVLAVSGCARQELAAPHESAITAIRYQVGPCHGTCPVYRVELQQNGATRFIGERYTAVEGERMTTGDPERFALVKQRLSAWQPTMGTTLKTAETPRCGPRATDFSHYTVTWIRRDGETAVLEHDSGCRSDDARQLTAVLQSLPETLQIANWVQP</sequence>
<dbReference type="RefSeq" id="WP_342596164.1">
    <property type="nucleotide sequence ID" value="NZ_CP151919.1"/>
</dbReference>
<feature type="domain" description="DUF6438" evidence="2">
    <location>
        <begin position="35"/>
        <end position="151"/>
    </location>
</feature>
<dbReference type="EMBL" id="CP151919">
    <property type="protein sequence ID" value="XAD55966.1"/>
    <property type="molecule type" value="Genomic_DNA"/>
</dbReference>
<reference evidence="3 4" key="1">
    <citation type="submission" date="2024-04" db="EMBL/GenBank/DDBJ databases">
        <title>Salinicola lusitanus LLJ914,a marine bacterium isolated from the Okinawa Trough.</title>
        <authorList>
            <person name="Li J."/>
        </authorList>
    </citation>
    <scope>NUCLEOTIDE SEQUENCE [LARGE SCALE GENOMIC DNA]</scope>
    <source>
        <strain evidence="3 4">LLJ914</strain>
    </source>
</reference>
<feature type="chain" id="PRO_5045781821" evidence="1">
    <location>
        <begin position="27"/>
        <end position="166"/>
    </location>
</feature>
<proteinExistence type="predicted"/>
<gene>
    <name evidence="3" type="ORF">AAGT95_08275</name>
</gene>
<evidence type="ECO:0000313" key="4">
    <source>
        <dbReference type="Proteomes" id="UP001453229"/>
    </source>
</evidence>